<keyword evidence="2" id="KW-1185">Reference proteome</keyword>
<dbReference type="EMBL" id="CP013189">
    <property type="protein sequence ID" value="ALO45948.1"/>
    <property type="molecule type" value="Genomic_DNA"/>
</dbReference>
<dbReference type="KEGG" id="pspi:PS2015_1290"/>
<dbReference type="STRING" id="1249552.PS2015_1290"/>
<dbReference type="InterPro" id="IPR036249">
    <property type="entry name" value="Thioredoxin-like_sf"/>
</dbReference>
<dbReference type="Proteomes" id="UP000065641">
    <property type="component" value="Chromosome"/>
</dbReference>
<dbReference type="PATRIC" id="fig|1249552.3.peg.1295"/>
<dbReference type="SUPFAM" id="SSF52833">
    <property type="entry name" value="Thioredoxin-like"/>
    <property type="match status" value="1"/>
</dbReference>
<name>A0A0S2KCC3_9GAMM</name>
<dbReference type="CDD" id="cd02947">
    <property type="entry name" value="TRX_family"/>
    <property type="match status" value="1"/>
</dbReference>
<sequence>MTTPTPDGLIVVAKADCPTCRLIEPLLAKLADTGPLRVYVQDTSQYAESLPGTVYDQTLEHSWRLETEFVPTLIRIEQGQEVARTYGWDKAEWRTISGLDELGEDLPAMRPGCGSKTLEPGIAERLELAFGRVQLKSREIDVSAEEDTIEACYARGWSDGLPVVPPTPVRVLRMLKGTQRDPQEIVGIMPPDLVPCTVEKIAINAVMAGCKPEYMPVLLAALEAALDDDFGLHGLICTTMFGSPMIMVNGPIAKAIGMNSGNNALGQGNRANATIGRALQLIIRNVGGGRPGEIDRATLGNPGKYTFCFAEAEDSDWLPLAQQRGIPAGRSAVTVFPGEGVQGIIDQKSRDPESLARSMAESLRAVDNVKLAMAGDAVLVVAPDHARIFIEAGWSKQRLRERLEELLLAPGERLVAGAGGIAEGIPEKFKDKQVPKFRPGGLLIVRAGGTAGLFSAIIAGWAASGPVGSSPVTREVNL</sequence>
<protein>
    <submittedName>
        <fullName evidence="1">Thiol-disulfide oxidoreductase</fullName>
    </submittedName>
</protein>
<organism evidence="1 2">
    <name type="scientific">Pseudohongiella spirulinae</name>
    <dbReference type="NCBI Taxonomy" id="1249552"/>
    <lineage>
        <taxon>Bacteria</taxon>
        <taxon>Pseudomonadati</taxon>
        <taxon>Pseudomonadota</taxon>
        <taxon>Gammaproteobacteria</taxon>
        <taxon>Pseudomonadales</taxon>
        <taxon>Pseudohongiellaceae</taxon>
        <taxon>Pseudohongiella</taxon>
    </lineage>
</organism>
<dbReference type="RefSeq" id="WP_058021437.1">
    <property type="nucleotide sequence ID" value="NZ_CP013189.1"/>
</dbReference>
<accession>A0A0S2KCC3</accession>
<evidence type="ECO:0000313" key="1">
    <source>
        <dbReference type="EMBL" id="ALO45948.1"/>
    </source>
</evidence>
<dbReference type="OrthoDB" id="5240640at2"/>
<dbReference type="AlphaFoldDB" id="A0A0S2KCC3"/>
<proteinExistence type="predicted"/>
<gene>
    <name evidence="1" type="ORF">PS2015_1290</name>
</gene>
<evidence type="ECO:0000313" key="2">
    <source>
        <dbReference type="Proteomes" id="UP000065641"/>
    </source>
</evidence>
<dbReference type="Gene3D" id="3.40.30.10">
    <property type="entry name" value="Glutaredoxin"/>
    <property type="match status" value="1"/>
</dbReference>
<reference evidence="1 2" key="1">
    <citation type="submission" date="2015-11" db="EMBL/GenBank/DDBJ databases">
        <authorList>
            <person name="Zhang Y."/>
            <person name="Guo Z."/>
        </authorList>
    </citation>
    <scope>NUCLEOTIDE SEQUENCE [LARGE SCALE GENOMIC DNA]</scope>
    <source>
        <strain evidence="1 2">KCTC 32221</strain>
    </source>
</reference>